<evidence type="ECO:0000313" key="1">
    <source>
        <dbReference type="EMBL" id="OGL42592.1"/>
    </source>
</evidence>
<dbReference type="EMBL" id="MGDD01000314">
    <property type="protein sequence ID" value="OGL42592.1"/>
    <property type="molecule type" value="Genomic_DNA"/>
</dbReference>
<sequence length="102" mass="11414">MKGIEALKTNARFVDQRKVIAEKIADKISINGWILASEGYYDGIDIDSIKLIETDSQNLLEVYGCCTLGDYFVDVGKFNKIKTVFFQALLDIDANILSFKAV</sequence>
<gene>
    <name evidence="1" type="ORF">A2161_08870</name>
</gene>
<proteinExistence type="predicted"/>
<evidence type="ECO:0000313" key="2">
    <source>
        <dbReference type="Proteomes" id="UP000179266"/>
    </source>
</evidence>
<comment type="caution">
    <text evidence="1">The sequence shown here is derived from an EMBL/GenBank/DDBJ whole genome shotgun (WGS) entry which is preliminary data.</text>
</comment>
<name>A0A1F7RM08_9BACT</name>
<protein>
    <submittedName>
        <fullName evidence="1">Uncharacterized protein</fullName>
    </submittedName>
</protein>
<reference evidence="1 2" key="1">
    <citation type="journal article" date="2016" name="Nat. Commun.">
        <title>Thousands of microbial genomes shed light on interconnected biogeochemical processes in an aquifer system.</title>
        <authorList>
            <person name="Anantharaman K."/>
            <person name="Brown C.T."/>
            <person name="Hug L.A."/>
            <person name="Sharon I."/>
            <person name="Castelle C.J."/>
            <person name="Probst A.J."/>
            <person name="Thomas B.C."/>
            <person name="Singh A."/>
            <person name="Wilkins M.J."/>
            <person name="Karaoz U."/>
            <person name="Brodie E.L."/>
            <person name="Williams K.H."/>
            <person name="Hubbard S.S."/>
            <person name="Banfield J.F."/>
        </authorList>
    </citation>
    <scope>NUCLEOTIDE SEQUENCE [LARGE SCALE GENOMIC DNA]</scope>
</reference>
<dbReference type="Proteomes" id="UP000179266">
    <property type="component" value="Unassembled WGS sequence"/>
</dbReference>
<organism evidence="1 2">
    <name type="scientific">Candidatus Schekmanbacteria bacterium RBG_13_48_7</name>
    <dbReference type="NCBI Taxonomy" id="1817878"/>
    <lineage>
        <taxon>Bacteria</taxon>
        <taxon>Candidatus Schekmaniibacteriota</taxon>
    </lineage>
</organism>
<dbReference type="AlphaFoldDB" id="A0A1F7RM08"/>
<accession>A0A1F7RM08</accession>